<feature type="compositionally biased region" description="Basic and acidic residues" evidence="1">
    <location>
        <begin position="143"/>
        <end position="152"/>
    </location>
</feature>
<sequence>MNVKKSRSCITSVEYCLEHFGHEQHCLKHLRLEEEPEKPRLPWSVKLEIAEMLKRGLPVVEIVRILEQENEGALIQQRSVRVLDVMSVVAELKANPEMFDSRASTSPEISVKTESDLTESSAHGEFFKGKPTSAAESSTNSECKSERSSPALPKEKNLGVLEALGSSTDVVQQPKRSKGILVEMCPTCNMGFENVTDLLMHANEVHKFGGTVKQEVFPNYAAFERWKEEMERVYSTHWTRRSERVVNKVFHSHLRSRRIISRERKIVQKSCTSFMNVKRCLSNDVTYVDYCVDHFGHKQGTQSFPWPVKSEIAEMLETGLSTADIVRLFELENCGDLRGEPAVTLRTVRSVELRLQADPEMLNKDESSNPEVRRFNSESTSDKCSTFVGFKEEEPGSTSDFHIKAESIPDESFTTETYIDEELSSSTTSTFKAEPAPGERNMAETSVKEEPISSITLAIKAESVANGGAMTSGKTFFKEEPTSSARSTDKSVKEEPTSVTNIFAQPSTMIESSSVDSKAQCGDEFPGFTLTIVPDGKGFSVVNESPYIVRQLDTS</sequence>
<evidence type="ECO:0000313" key="4">
    <source>
        <dbReference type="Proteomes" id="UP000050761"/>
    </source>
</evidence>
<dbReference type="InterPro" id="IPR052797">
    <property type="entry name" value="RegFact_GeneExpr_CellDeath"/>
</dbReference>
<dbReference type="InterPro" id="IPR013087">
    <property type="entry name" value="Znf_C2H2_type"/>
</dbReference>
<protein>
    <submittedName>
        <fullName evidence="5">C2H2-type domain-containing protein</fullName>
    </submittedName>
</protein>
<dbReference type="PROSITE" id="PS00028">
    <property type="entry name" value="ZINC_FINGER_C2H2_1"/>
    <property type="match status" value="1"/>
</dbReference>
<feature type="region of interest" description="Disordered" evidence="1">
    <location>
        <begin position="101"/>
        <end position="152"/>
    </location>
</feature>
<dbReference type="Proteomes" id="UP000050761">
    <property type="component" value="Unassembled WGS sequence"/>
</dbReference>
<dbReference type="EMBL" id="UZAH01025325">
    <property type="protein sequence ID" value="VDO61512.1"/>
    <property type="molecule type" value="Genomic_DNA"/>
</dbReference>
<feature type="compositionally biased region" description="Basic and acidic residues" evidence="1">
    <location>
        <begin position="476"/>
        <end position="496"/>
    </location>
</feature>
<feature type="region of interest" description="Disordered" evidence="1">
    <location>
        <begin position="422"/>
        <end position="449"/>
    </location>
</feature>
<dbReference type="AlphaFoldDB" id="A0A3P8ANN9"/>
<keyword evidence="4" id="KW-1185">Reference proteome</keyword>
<reference evidence="3 4" key="1">
    <citation type="submission" date="2018-11" db="EMBL/GenBank/DDBJ databases">
        <authorList>
            <consortium name="Pathogen Informatics"/>
        </authorList>
    </citation>
    <scope>NUCLEOTIDE SEQUENCE [LARGE SCALE GENOMIC DNA]</scope>
</reference>
<reference evidence="5" key="2">
    <citation type="submission" date="2019-09" db="UniProtKB">
        <authorList>
            <consortium name="WormBaseParasite"/>
        </authorList>
    </citation>
    <scope>IDENTIFICATION</scope>
</reference>
<evidence type="ECO:0000259" key="2">
    <source>
        <dbReference type="PROSITE" id="PS00028"/>
    </source>
</evidence>
<dbReference type="OrthoDB" id="6759341at2759"/>
<organism evidence="3">
    <name type="scientific">Heligmosomoides polygyrus</name>
    <name type="common">Parasitic roundworm</name>
    <dbReference type="NCBI Taxonomy" id="6339"/>
    <lineage>
        <taxon>Eukaryota</taxon>
        <taxon>Metazoa</taxon>
        <taxon>Ecdysozoa</taxon>
        <taxon>Nematoda</taxon>
        <taxon>Chromadorea</taxon>
        <taxon>Rhabditida</taxon>
        <taxon>Rhabditina</taxon>
        <taxon>Rhabditomorpha</taxon>
        <taxon>Strongyloidea</taxon>
        <taxon>Heligmosomidae</taxon>
        <taxon>Heligmosomoides</taxon>
    </lineage>
</organism>
<name>A0A3P8ANN9_HELPZ</name>
<dbReference type="PANTHER" id="PTHR33936:SF25">
    <property type="entry name" value="C2H2-TYPE DOMAIN-CONTAINING PROTEIN"/>
    <property type="match status" value="1"/>
</dbReference>
<evidence type="ECO:0000256" key="1">
    <source>
        <dbReference type="SAM" id="MobiDB-lite"/>
    </source>
</evidence>
<feature type="domain" description="C2H2-type" evidence="2">
    <location>
        <begin position="185"/>
        <end position="206"/>
    </location>
</feature>
<evidence type="ECO:0000313" key="3">
    <source>
        <dbReference type="EMBL" id="VDO61512.1"/>
    </source>
</evidence>
<accession>A0A3P8ANN9</accession>
<dbReference type="PANTHER" id="PTHR33936">
    <property type="entry name" value="PROTEIN CBG17840"/>
    <property type="match status" value="1"/>
</dbReference>
<dbReference type="WBParaSite" id="HPBE_0000452001-mRNA-1">
    <property type="protein sequence ID" value="HPBE_0000452001-mRNA-1"/>
    <property type="gene ID" value="HPBE_0000452001"/>
</dbReference>
<gene>
    <name evidence="3" type="ORF">HPBE_LOCUS4521</name>
</gene>
<feature type="region of interest" description="Disordered" evidence="1">
    <location>
        <begin position="470"/>
        <end position="498"/>
    </location>
</feature>
<proteinExistence type="predicted"/>
<evidence type="ECO:0000313" key="5">
    <source>
        <dbReference type="WBParaSite" id="HPBE_0000452001-mRNA-1"/>
    </source>
</evidence>